<name>A0A8H4RD64_9HELO</name>
<feature type="domain" description="SGNH hydrolase-type esterase" evidence="1">
    <location>
        <begin position="45"/>
        <end position="228"/>
    </location>
</feature>
<dbReference type="SUPFAM" id="SSF52266">
    <property type="entry name" value="SGNH hydrolase"/>
    <property type="match status" value="1"/>
</dbReference>
<dbReference type="InterPro" id="IPR051532">
    <property type="entry name" value="Ester_Hydrolysis_Enzymes"/>
</dbReference>
<sequence length="295" mass="32912">MFSKPVATATAGTHFRDASFLEVVSQQRMKKPVIMIMTKSLHILCFGDSLTHGYSKMGALYHPYSIALQASLEKAFPTMNITIDEQGQNGDQVTSPPGGFLPRMDILYEEVHPTDPYTHAIILGGTNDLTQKRLPSDIYKSLQLVWDIPLGYNTTVLSLTVPEIALDPPIVPNGRLDKLNSKILNHKGGDNFHTLDLHSKVPYWDLPEARRKEIWDDGVHFTAKGYDLIGNILADKIINLVTGVVTVPENNVWVHGSEKEELKRDNVMKMREVGFGAIRKRLRSGRGVEIVEAEG</sequence>
<keyword evidence="3" id="KW-1185">Reference proteome</keyword>
<dbReference type="PANTHER" id="PTHR30383:SF19">
    <property type="entry name" value="FIBRONECTIN TYPE-III DOMAIN-CONTAINING PROTEIN"/>
    <property type="match status" value="1"/>
</dbReference>
<protein>
    <recommendedName>
        <fullName evidence="1">SGNH hydrolase-type esterase domain-containing protein</fullName>
    </recommendedName>
</protein>
<dbReference type="Pfam" id="PF13472">
    <property type="entry name" value="Lipase_GDSL_2"/>
    <property type="match status" value="1"/>
</dbReference>
<dbReference type="InterPro" id="IPR036514">
    <property type="entry name" value="SGNH_hydro_sf"/>
</dbReference>
<dbReference type="Proteomes" id="UP000566819">
    <property type="component" value="Unassembled WGS sequence"/>
</dbReference>
<proteinExistence type="predicted"/>
<gene>
    <name evidence="2" type="ORF">G7Y89_g10219</name>
</gene>
<accession>A0A8H4RD64</accession>
<evidence type="ECO:0000313" key="2">
    <source>
        <dbReference type="EMBL" id="KAF4627932.1"/>
    </source>
</evidence>
<comment type="caution">
    <text evidence="2">The sequence shown here is derived from an EMBL/GenBank/DDBJ whole genome shotgun (WGS) entry which is preliminary data.</text>
</comment>
<organism evidence="2 3">
    <name type="scientific">Cudoniella acicularis</name>
    <dbReference type="NCBI Taxonomy" id="354080"/>
    <lineage>
        <taxon>Eukaryota</taxon>
        <taxon>Fungi</taxon>
        <taxon>Dikarya</taxon>
        <taxon>Ascomycota</taxon>
        <taxon>Pezizomycotina</taxon>
        <taxon>Leotiomycetes</taxon>
        <taxon>Helotiales</taxon>
        <taxon>Tricladiaceae</taxon>
        <taxon>Cudoniella</taxon>
    </lineage>
</organism>
<dbReference type="AlphaFoldDB" id="A0A8H4RD64"/>
<dbReference type="PANTHER" id="PTHR30383">
    <property type="entry name" value="THIOESTERASE 1/PROTEASE 1/LYSOPHOSPHOLIPASE L1"/>
    <property type="match status" value="1"/>
</dbReference>
<dbReference type="GO" id="GO:0004622">
    <property type="term" value="F:phosphatidylcholine lysophospholipase activity"/>
    <property type="evidence" value="ECO:0007669"/>
    <property type="project" value="TreeGrafter"/>
</dbReference>
<evidence type="ECO:0000313" key="3">
    <source>
        <dbReference type="Proteomes" id="UP000566819"/>
    </source>
</evidence>
<dbReference type="Gene3D" id="3.40.50.1110">
    <property type="entry name" value="SGNH hydrolase"/>
    <property type="match status" value="1"/>
</dbReference>
<dbReference type="OrthoDB" id="408760at2759"/>
<dbReference type="InterPro" id="IPR013830">
    <property type="entry name" value="SGNH_hydro"/>
</dbReference>
<reference evidence="2 3" key="1">
    <citation type="submission" date="2020-03" db="EMBL/GenBank/DDBJ databases">
        <title>Draft Genome Sequence of Cudoniella acicularis.</title>
        <authorList>
            <person name="Buettner E."/>
            <person name="Kellner H."/>
        </authorList>
    </citation>
    <scope>NUCLEOTIDE SEQUENCE [LARGE SCALE GENOMIC DNA]</scope>
    <source>
        <strain evidence="2 3">DSM 108380</strain>
    </source>
</reference>
<dbReference type="EMBL" id="JAAMPI010000888">
    <property type="protein sequence ID" value="KAF4627932.1"/>
    <property type="molecule type" value="Genomic_DNA"/>
</dbReference>
<evidence type="ECO:0000259" key="1">
    <source>
        <dbReference type="Pfam" id="PF13472"/>
    </source>
</evidence>